<dbReference type="Proteomes" id="UP000009131">
    <property type="component" value="Unassembled WGS sequence"/>
</dbReference>
<evidence type="ECO:0000313" key="2">
    <source>
        <dbReference type="EMBL" id="GAA96190.1"/>
    </source>
</evidence>
<feature type="domain" description="C2H2-type" evidence="1">
    <location>
        <begin position="37"/>
        <end position="60"/>
    </location>
</feature>
<evidence type="ECO:0000313" key="3">
    <source>
        <dbReference type="Proteomes" id="UP000009131"/>
    </source>
</evidence>
<gene>
    <name evidence="2" type="primary">Mo02854</name>
    <name evidence="2" type="ORF">E5Q_02854</name>
</gene>
<sequence>MRRIQGLPTTVSRPTEADLANAVGALTNPKETPLCICTIPGCYRPFPDLTKLRTHRKVGHQRPDKTDGAFWSEVLCWAETKQAELRRLAALEQPAQPHRTQQPVYQQPMYPQPMVQESMQYDQQAIFQQQAYFNSMMMGGTALSPEQIQAQQQLQFMAMQMQMMMGTMPAQPHGYR</sequence>
<dbReference type="EMBL" id="BABT02000076">
    <property type="protein sequence ID" value="GAA96190.1"/>
    <property type="molecule type" value="Genomic_DNA"/>
</dbReference>
<reference evidence="2 3" key="2">
    <citation type="journal article" date="2012" name="Open Biol.">
        <title>Characteristics of nucleosomes and linker DNA regions on the genome of the basidiomycete Mixia osmundae revealed by mono- and dinucleosome mapping.</title>
        <authorList>
            <person name="Nishida H."/>
            <person name="Kondo S."/>
            <person name="Matsumoto T."/>
            <person name="Suzuki Y."/>
            <person name="Yoshikawa H."/>
            <person name="Taylor T.D."/>
            <person name="Sugiyama J."/>
        </authorList>
    </citation>
    <scope>NUCLEOTIDE SEQUENCE [LARGE SCALE GENOMIC DNA]</scope>
    <source>
        <strain evidence="3">CBS 9802 / IAM 14324 / JCM 22182 / KY 12970</strain>
    </source>
</reference>
<organism evidence="2 3">
    <name type="scientific">Mixia osmundae (strain CBS 9802 / IAM 14324 / JCM 22182 / KY 12970)</name>
    <dbReference type="NCBI Taxonomy" id="764103"/>
    <lineage>
        <taxon>Eukaryota</taxon>
        <taxon>Fungi</taxon>
        <taxon>Dikarya</taxon>
        <taxon>Basidiomycota</taxon>
        <taxon>Pucciniomycotina</taxon>
        <taxon>Mixiomycetes</taxon>
        <taxon>Mixiales</taxon>
        <taxon>Mixiaceae</taxon>
        <taxon>Mixia</taxon>
    </lineage>
</organism>
<protein>
    <recommendedName>
        <fullName evidence="1">C2H2-type domain-containing protein</fullName>
    </recommendedName>
</protein>
<dbReference type="PROSITE" id="PS00028">
    <property type="entry name" value="ZINC_FINGER_C2H2_1"/>
    <property type="match status" value="1"/>
</dbReference>
<proteinExistence type="predicted"/>
<dbReference type="RefSeq" id="XP_014570372.1">
    <property type="nucleotide sequence ID" value="XM_014714886.1"/>
</dbReference>
<dbReference type="AlphaFoldDB" id="G7E030"/>
<comment type="caution">
    <text evidence="2">The sequence shown here is derived from an EMBL/GenBank/DDBJ whole genome shotgun (WGS) entry which is preliminary data.</text>
</comment>
<evidence type="ECO:0000259" key="1">
    <source>
        <dbReference type="PROSITE" id="PS00028"/>
    </source>
</evidence>
<accession>G7E030</accession>
<dbReference type="InterPro" id="IPR013087">
    <property type="entry name" value="Znf_C2H2_type"/>
</dbReference>
<dbReference type="OrthoDB" id="3222551at2759"/>
<dbReference type="InParanoid" id="G7E030"/>
<keyword evidence="3" id="KW-1185">Reference proteome</keyword>
<dbReference type="HOGENOM" id="CLU_1525542_0_0_1"/>
<reference evidence="2 3" key="1">
    <citation type="journal article" date="2011" name="J. Gen. Appl. Microbiol.">
        <title>Draft genome sequencing of the enigmatic basidiomycete Mixia osmundae.</title>
        <authorList>
            <person name="Nishida H."/>
            <person name="Nagatsuka Y."/>
            <person name="Sugiyama J."/>
        </authorList>
    </citation>
    <scope>NUCLEOTIDE SEQUENCE [LARGE SCALE GENOMIC DNA]</scope>
    <source>
        <strain evidence="3">CBS 9802 / IAM 14324 / JCM 22182 / KY 12970</strain>
    </source>
</reference>
<name>G7E030_MIXOS</name>